<organism evidence="2">
    <name type="scientific">human gut metagenome</name>
    <dbReference type="NCBI Taxonomy" id="408170"/>
    <lineage>
        <taxon>unclassified sequences</taxon>
        <taxon>metagenomes</taxon>
        <taxon>organismal metagenomes</taxon>
    </lineage>
</organism>
<dbReference type="EMBL" id="AJWY01009510">
    <property type="protein sequence ID" value="EKC58151.1"/>
    <property type="molecule type" value="Genomic_DNA"/>
</dbReference>
<feature type="region of interest" description="Disordered" evidence="1">
    <location>
        <begin position="1"/>
        <end position="24"/>
    </location>
</feature>
<comment type="caution">
    <text evidence="2">The sequence shown here is derived from an EMBL/GenBank/DDBJ whole genome shotgun (WGS) entry which is preliminary data.</text>
</comment>
<evidence type="ECO:0000313" key="2">
    <source>
        <dbReference type="EMBL" id="EKC58151.1"/>
    </source>
</evidence>
<evidence type="ECO:0000256" key="1">
    <source>
        <dbReference type="SAM" id="MobiDB-lite"/>
    </source>
</evidence>
<accession>K1TFX9</accession>
<dbReference type="AlphaFoldDB" id="K1TFX9"/>
<protein>
    <submittedName>
        <fullName evidence="2">Uncharacterized protein</fullName>
    </submittedName>
</protein>
<gene>
    <name evidence="2" type="ORF">LEA_14007</name>
</gene>
<proteinExistence type="predicted"/>
<sequence length="24" mass="2891">YIRYADDGNETDPHWPEDVPCLER</sequence>
<name>K1TFX9_9ZZZZ</name>
<feature type="non-terminal residue" evidence="2">
    <location>
        <position position="1"/>
    </location>
</feature>
<reference evidence="2" key="1">
    <citation type="journal article" date="2013" name="Environ. Microbiol.">
        <title>Microbiota from the distal guts of lean and obese adolescents exhibit partial functional redundancy besides clear differences in community structure.</title>
        <authorList>
            <person name="Ferrer M."/>
            <person name="Ruiz A."/>
            <person name="Lanza F."/>
            <person name="Haange S.B."/>
            <person name="Oberbach A."/>
            <person name="Till H."/>
            <person name="Bargiela R."/>
            <person name="Campoy C."/>
            <person name="Segura M.T."/>
            <person name="Richter M."/>
            <person name="von Bergen M."/>
            <person name="Seifert J."/>
            <person name="Suarez A."/>
        </authorList>
    </citation>
    <scope>NUCLEOTIDE SEQUENCE</scope>
</reference>